<reference evidence="2" key="2">
    <citation type="submission" date="2021-02" db="EMBL/GenBank/DDBJ databases">
        <authorList>
            <person name="Kimball J.A."/>
            <person name="Haas M.W."/>
            <person name="Macchietto M."/>
            <person name="Kono T."/>
            <person name="Duquette J."/>
            <person name="Shao M."/>
        </authorList>
    </citation>
    <scope>NUCLEOTIDE SEQUENCE</scope>
    <source>
        <tissue evidence="2">Fresh leaf tissue</tissue>
    </source>
</reference>
<dbReference type="AlphaFoldDB" id="A0A8J5SLJ4"/>
<evidence type="ECO:0000313" key="3">
    <source>
        <dbReference type="Proteomes" id="UP000729402"/>
    </source>
</evidence>
<feature type="compositionally biased region" description="Low complexity" evidence="1">
    <location>
        <begin position="61"/>
        <end position="77"/>
    </location>
</feature>
<name>A0A8J5SLJ4_ZIZPA</name>
<protein>
    <submittedName>
        <fullName evidence="2">Uncharacterized protein</fullName>
    </submittedName>
</protein>
<keyword evidence="3" id="KW-1185">Reference proteome</keyword>
<evidence type="ECO:0000313" key="2">
    <source>
        <dbReference type="EMBL" id="KAG8066757.1"/>
    </source>
</evidence>
<reference evidence="2" key="1">
    <citation type="journal article" date="2021" name="bioRxiv">
        <title>Whole Genome Assembly and Annotation of Northern Wild Rice, Zizania palustris L., Supports a Whole Genome Duplication in the Zizania Genus.</title>
        <authorList>
            <person name="Haas M."/>
            <person name="Kono T."/>
            <person name="Macchietto M."/>
            <person name="Millas R."/>
            <person name="McGilp L."/>
            <person name="Shao M."/>
            <person name="Duquette J."/>
            <person name="Hirsch C.N."/>
            <person name="Kimball J."/>
        </authorList>
    </citation>
    <scope>NUCLEOTIDE SEQUENCE</scope>
    <source>
        <tissue evidence="2">Fresh leaf tissue</tissue>
    </source>
</reference>
<sequence length="110" mass="11577">MKKVPSQPASARFAVSISPLRAPRLRHATSSPVAVAVAVAVAAPVAFAAPLVPSSRRRSIPRPSSSPLLRPLSSSPRDGWGDWVPHLSRRSLPAGRASFHRSAASSPTQD</sequence>
<accession>A0A8J5SLJ4</accession>
<gene>
    <name evidence="2" type="ORF">GUJ93_ZPchr0004g40189</name>
</gene>
<dbReference type="EMBL" id="JAAALK010000285">
    <property type="protein sequence ID" value="KAG8066757.1"/>
    <property type="molecule type" value="Genomic_DNA"/>
</dbReference>
<feature type="region of interest" description="Disordered" evidence="1">
    <location>
        <begin position="53"/>
        <end position="87"/>
    </location>
</feature>
<evidence type="ECO:0000256" key="1">
    <source>
        <dbReference type="SAM" id="MobiDB-lite"/>
    </source>
</evidence>
<comment type="caution">
    <text evidence="2">The sequence shown here is derived from an EMBL/GenBank/DDBJ whole genome shotgun (WGS) entry which is preliminary data.</text>
</comment>
<proteinExistence type="predicted"/>
<dbReference type="Proteomes" id="UP000729402">
    <property type="component" value="Unassembled WGS sequence"/>
</dbReference>
<organism evidence="2 3">
    <name type="scientific">Zizania palustris</name>
    <name type="common">Northern wild rice</name>
    <dbReference type="NCBI Taxonomy" id="103762"/>
    <lineage>
        <taxon>Eukaryota</taxon>
        <taxon>Viridiplantae</taxon>
        <taxon>Streptophyta</taxon>
        <taxon>Embryophyta</taxon>
        <taxon>Tracheophyta</taxon>
        <taxon>Spermatophyta</taxon>
        <taxon>Magnoliopsida</taxon>
        <taxon>Liliopsida</taxon>
        <taxon>Poales</taxon>
        <taxon>Poaceae</taxon>
        <taxon>BOP clade</taxon>
        <taxon>Oryzoideae</taxon>
        <taxon>Oryzeae</taxon>
        <taxon>Zizaniinae</taxon>
        <taxon>Zizania</taxon>
    </lineage>
</organism>